<name>A0A0F9Q8P9_9ZZZZ</name>
<dbReference type="EMBL" id="LAZR01001711">
    <property type="protein sequence ID" value="KKN40330.1"/>
    <property type="molecule type" value="Genomic_DNA"/>
</dbReference>
<dbReference type="AlphaFoldDB" id="A0A0F9Q8P9"/>
<evidence type="ECO:0000313" key="1">
    <source>
        <dbReference type="EMBL" id="KKN40330.1"/>
    </source>
</evidence>
<accession>A0A0F9Q8P9</accession>
<protein>
    <submittedName>
        <fullName evidence="1">Uncharacterized protein</fullName>
    </submittedName>
</protein>
<reference evidence="1" key="1">
    <citation type="journal article" date="2015" name="Nature">
        <title>Complex archaea that bridge the gap between prokaryotes and eukaryotes.</title>
        <authorList>
            <person name="Spang A."/>
            <person name="Saw J.H."/>
            <person name="Jorgensen S.L."/>
            <person name="Zaremba-Niedzwiedzka K."/>
            <person name="Martijn J."/>
            <person name="Lind A.E."/>
            <person name="van Eijk R."/>
            <person name="Schleper C."/>
            <person name="Guy L."/>
            <person name="Ettema T.J."/>
        </authorList>
    </citation>
    <scope>NUCLEOTIDE SEQUENCE</scope>
</reference>
<comment type="caution">
    <text evidence="1">The sequence shown here is derived from an EMBL/GenBank/DDBJ whole genome shotgun (WGS) entry which is preliminary data.</text>
</comment>
<proteinExistence type="predicted"/>
<gene>
    <name evidence="1" type="ORF">LCGC14_0734340</name>
</gene>
<sequence length="116" mass="12858">MKAPSLPWTHYVDEKRQDRMVHAFTVGKCETCHGEIEEPNAVGLEGRAALEHGLTKLPRRLPEIGHNEETEISDCENCRGRDLCEHGHEIDSGHPCIDCATALGDAMADQLRDGDL</sequence>
<organism evidence="1">
    <name type="scientific">marine sediment metagenome</name>
    <dbReference type="NCBI Taxonomy" id="412755"/>
    <lineage>
        <taxon>unclassified sequences</taxon>
        <taxon>metagenomes</taxon>
        <taxon>ecological metagenomes</taxon>
    </lineage>
</organism>